<dbReference type="SMART" id="SM00932">
    <property type="entry name" value="Nfu_N"/>
    <property type="match status" value="1"/>
</dbReference>
<dbReference type="PANTHER" id="PTHR11178:SF1">
    <property type="entry name" value="NFU1 IRON-SULFUR CLUSTER SCAFFOLD HOMOLOG, MITOCHONDRIAL"/>
    <property type="match status" value="1"/>
</dbReference>
<evidence type="ECO:0000313" key="5">
    <source>
        <dbReference type="Proteomes" id="UP000722336"/>
    </source>
</evidence>
<dbReference type="InterPro" id="IPR035433">
    <property type="entry name" value="NFU1-like"/>
</dbReference>
<feature type="region of interest" description="Disordered" evidence="2">
    <location>
        <begin position="1"/>
        <end position="34"/>
    </location>
</feature>
<protein>
    <submittedName>
        <fullName evidence="4">NifU family protein</fullName>
    </submittedName>
</protein>
<comment type="caution">
    <text evidence="4">The sequence shown here is derived from an EMBL/GenBank/DDBJ whole genome shotgun (WGS) entry which is preliminary data.</text>
</comment>
<gene>
    <name evidence="4" type="ORF">KCG44_05835</name>
</gene>
<dbReference type="PANTHER" id="PTHR11178">
    <property type="entry name" value="IRON-SULFUR CLUSTER SCAFFOLD PROTEIN NFU-RELATED"/>
    <property type="match status" value="1"/>
</dbReference>
<reference evidence="4 5" key="1">
    <citation type="submission" date="2021-04" db="EMBL/GenBank/DDBJ databases">
        <authorList>
            <person name="Pira H."/>
            <person name="Risdian C."/>
            <person name="Wink J."/>
        </authorList>
    </citation>
    <scope>NUCLEOTIDE SEQUENCE [LARGE SCALE GENOMIC DNA]</scope>
    <source>
        <strain evidence="4 5">WHA3</strain>
    </source>
</reference>
<proteinExistence type="inferred from homology"/>
<evidence type="ECO:0000313" key="4">
    <source>
        <dbReference type="EMBL" id="MBV7256304.1"/>
    </source>
</evidence>
<evidence type="ECO:0000259" key="3">
    <source>
        <dbReference type="SMART" id="SM00932"/>
    </source>
</evidence>
<keyword evidence="5" id="KW-1185">Reference proteome</keyword>
<dbReference type="RefSeq" id="WP_218444891.1">
    <property type="nucleotide sequence ID" value="NZ_JAGSPA010000002.1"/>
</dbReference>
<dbReference type="Pfam" id="PF08712">
    <property type="entry name" value="Nfu_N"/>
    <property type="match status" value="1"/>
</dbReference>
<dbReference type="PIRSF" id="PIRSF036773">
    <property type="entry name" value="HIRIP5"/>
    <property type="match status" value="1"/>
</dbReference>
<accession>A0ABS6SD08</accession>
<evidence type="ECO:0000256" key="1">
    <source>
        <dbReference type="ARBA" id="ARBA00006420"/>
    </source>
</evidence>
<sequence length="186" mass="19668">MHVQTQTTPNPATLMFQPGRQVSPSGTHDFASPEDAEASPLAAALFSLGDVTGVFLGSDFVSVTRDPAGADWVTLKPVILSVIVDHFASGAPVLNEVAAETGPAIEEDPDTADIRKQIMELLDDRVRPAVAGDGGDIVFHGFSDGIVYLKMQGACDGCPSSTATLKNGIENLLRYYVPEVEEVRAV</sequence>
<name>A0ABS6SD08_9SPHN</name>
<feature type="compositionally biased region" description="Polar residues" evidence="2">
    <location>
        <begin position="1"/>
        <end position="11"/>
    </location>
</feature>
<dbReference type="Proteomes" id="UP000722336">
    <property type="component" value="Unassembled WGS sequence"/>
</dbReference>
<dbReference type="InterPro" id="IPR014824">
    <property type="entry name" value="Nfu/NifU_N"/>
</dbReference>
<comment type="similarity">
    <text evidence="1">Belongs to the NifU family.</text>
</comment>
<organism evidence="4 5">
    <name type="scientific">Pacificimonas pallii</name>
    <dbReference type="NCBI Taxonomy" id="2827236"/>
    <lineage>
        <taxon>Bacteria</taxon>
        <taxon>Pseudomonadati</taxon>
        <taxon>Pseudomonadota</taxon>
        <taxon>Alphaproteobacteria</taxon>
        <taxon>Sphingomonadales</taxon>
        <taxon>Sphingosinicellaceae</taxon>
        <taxon>Pacificimonas</taxon>
    </lineage>
</organism>
<dbReference type="InterPro" id="IPR001075">
    <property type="entry name" value="NIF_FeS_clus_asmbl_NifU_C"/>
</dbReference>
<dbReference type="EMBL" id="JAGSPA010000002">
    <property type="protein sequence ID" value="MBV7256304.1"/>
    <property type="molecule type" value="Genomic_DNA"/>
</dbReference>
<evidence type="ECO:0000256" key="2">
    <source>
        <dbReference type="SAM" id="MobiDB-lite"/>
    </source>
</evidence>
<feature type="domain" description="Scaffold protein Nfu/NifU N-terminal" evidence="3">
    <location>
        <begin position="3"/>
        <end position="90"/>
    </location>
</feature>
<dbReference type="Pfam" id="PF01106">
    <property type="entry name" value="NifU"/>
    <property type="match status" value="1"/>
</dbReference>